<dbReference type="EMBL" id="JACHNH010000001">
    <property type="protein sequence ID" value="MBB4764707.1"/>
    <property type="molecule type" value="Genomic_DNA"/>
</dbReference>
<evidence type="ECO:0000313" key="4">
    <source>
        <dbReference type="Proteomes" id="UP000578112"/>
    </source>
</evidence>
<dbReference type="Proteomes" id="UP000578112">
    <property type="component" value="Unassembled WGS sequence"/>
</dbReference>
<dbReference type="InterPro" id="IPR047789">
    <property type="entry name" value="CU044_5270-like"/>
</dbReference>
<dbReference type="RefSeq" id="WP_184995865.1">
    <property type="nucleotide sequence ID" value="NZ_BOMK01000003.1"/>
</dbReference>
<protein>
    <recommendedName>
        <fullName evidence="5">CU044_5270 family protein</fullName>
    </recommendedName>
</protein>
<evidence type="ECO:0000256" key="1">
    <source>
        <dbReference type="SAM" id="MobiDB-lite"/>
    </source>
</evidence>
<feature type="region of interest" description="Disordered" evidence="1">
    <location>
        <begin position="380"/>
        <end position="399"/>
    </location>
</feature>
<sequence length="399" mass="42016">MDELDLLATARPATPPTAETTAAARDRLFDLMNAERPAAAAPRRRNRLLGWGLIPAMAAAVALLMVLTVSWGGPGAPPGGDVDIADAGPRPPQRLRNLLLAAADRTSGDGPAAGRYWVSRVESGTLLQVGGAGNRYAIMGRTEETTWHAVRRDDRAVYLQQWAGGAPASDTDRAAWRRAGSPSSWPIDESCPTTSGRYTAGAGATRTVVGKPGASTFLIGGGYLTAAQARDLPADPVRLQAWLVGSLRRGSPNLTAAELSKGVFDSMINLLYQAPGTPAVRAAAYRLLADLPGLRDLGTVTDPKGRPGTAVTLVTNEETPGVRQADTGGAREVRLIFDPESGRPLAWETRVLRPADYLAWVPAGAVFDYEAVLATGWTDDAPPATTRALPEDALEPATC</sequence>
<evidence type="ECO:0000313" key="3">
    <source>
        <dbReference type="EMBL" id="MBB4764707.1"/>
    </source>
</evidence>
<keyword evidence="4" id="KW-1185">Reference proteome</keyword>
<proteinExistence type="predicted"/>
<feature type="transmembrane region" description="Helical" evidence="2">
    <location>
        <begin position="48"/>
        <end position="71"/>
    </location>
</feature>
<evidence type="ECO:0008006" key="5">
    <source>
        <dbReference type="Google" id="ProtNLM"/>
    </source>
</evidence>
<dbReference type="NCBIfam" id="NF038083">
    <property type="entry name" value="CU044_5270_fam"/>
    <property type="match status" value="1"/>
</dbReference>
<keyword evidence="2" id="KW-0812">Transmembrane</keyword>
<keyword evidence="2" id="KW-0472">Membrane</keyword>
<reference evidence="3 4" key="1">
    <citation type="submission" date="2020-08" db="EMBL/GenBank/DDBJ databases">
        <title>Sequencing the genomes of 1000 actinobacteria strains.</title>
        <authorList>
            <person name="Klenk H.-P."/>
        </authorList>
    </citation>
    <scope>NUCLEOTIDE SEQUENCE [LARGE SCALE GENOMIC DNA]</scope>
    <source>
        <strain evidence="3 4">DSM 43149</strain>
    </source>
</reference>
<accession>A0A7W7MSF7</accession>
<evidence type="ECO:0000256" key="2">
    <source>
        <dbReference type="SAM" id="Phobius"/>
    </source>
</evidence>
<name>A0A7W7MSF7_9ACTN</name>
<keyword evidence="2" id="KW-1133">Transmembrane helix</keyword>
<comment type="caution">
    <text evidence="3">The sequence shown here is derived from an EMBL/GenBank/DDBJ whole genome shotgun (WGS) entry which is preliminary data.</text>
</comment>
<feature type="region of interest" description="Disordered" evidence="1">
    <location>
        <begin position="166"/>
        <end position="187"/>
    </location>
</feature>
<gene>
    <name evidence="3" type="ORF">BJ971_005263</name>
</gene>
<dbReference type="AlphaFoldDB" id="A0A7W7MSF7"/>
<organism evidence="3 4">
    <name type="scientific">Actinoplanes digitatis</name>
    <dbReference type="NCBI Taxonomy" id="1868"/>
    <lineage>
        <taxon>Bacteria</taxon>
        <taxon>Bacillati</taxon>
        <taxon>Actinomycetota</taxon>
        <taxon>Actinomycetes</taxon>
        <taxon>Micromonosporales</taxon>
        <taxon>Micromonosporaceae</taxon>
        <taxon>Actinoplanes</taxon>
    </lineage>
</organism>